<sequence length="120" mass="13946">MCLGFYTSLTRNRNPSQDKCWDSEFLLFSGCGSVQQVLSRIFSRCSGSLCKSNLKAAAVKFHMCFSSSFPAVELECYWYQSSWFKTLLLRSKWVTIVGFLMFCRKIQLDDFSEESRHTLF</sequence>
<accession>A0ABV0W958</accession>
<evidence type="ECO:0000313" key="1">
    <source>
        <dbReference type="EMBL" id="MEQ2265221.1"/>
    </source>
</evidence>
<comment type="caution">
    <text evidence="1">The sequence shown here is derived from an EMBL/GenBank/DDBJ whole genome shotgun (WGS) entry which is preliminary data.</text>
</comment>
<reference evidence="1 2" key="1">
    <citation type="submission" date="2021-06" db="EMBL/GenBank/DDBJ databases">
        <authorList>
            <person name="Palmer J.M."/>
        </authorList>
    </citation>
    <scope>NUCLEOTIDE SEQUENCE [LARGE SCALE GENOMIC DNA]</scope>
    <source>
        <strain evidence="1 2">XR_2019</strain>
        <tissue evidence="1">Muscle</tissue>
    </source>
</reference>
<evidence type="ECO:0000313" key="2">
    <source>
        <dbReference type="Proteomes" id="UP001444071"/>
    </source>
</evidence>
<dbReference type="EMBL" id="JAHRIM010031740">
    <property type="protein sequence ID" value="MEQ2265221.1"/>
    <property type="molecule type" value="Genomic_DNA"/>
</dbReference>
<organism evidence="1 2">
    <name type="scientific">Xenotaenia resolanae</name>
    <dbReference type="NCBI Taxonomy" id="208358"/>
    <lineage>
        <taxon>Eukaryota</taxon>
        <taxon>Metazoa</taxon>
        <taxon>Chordata</taxon>
        <taxon>Craniata</taxon>
        <taxon>Vertebrata</taxon>
        <taxon>Euteleostomi</taxon>
        <taxon>Actinopterygii</taxon>
        <taxon>Neopterygii</taxon>
        <taxon>Teleostei</taxon>
        <taxon>Neoteleostei</taxon>
        <taxon>Acanthomorphata</taxon>
        <taxon>Ovalentaria</taxon>
        <taxon>Atherinomorphae</taxon>
        <taxon>Cyprinodontiformes</taxon>
        <taxon>Goodeidae</taxon>
        <taxon>Xenotaenia</taxon>
    </lineage>
</organism>
<dbReference type="Proteomes" id="UP001444071">
    <property type="component" value="Unassembled WGS sequence"/>
</dbReference>
<proteinExistence type="predicted"/>
<gene>
    <name evidence="1" type="ORF">XENORESO_004090</name>
</gene>
<protein>
    <submittedName>
        <fullName evidence="1">Uncharacterized protein</fullName>
    </submittedName>
</protein>
<name>A0ABV0W958_9TELE</name>
<keyword evidence="2" id="KW-1185">Reference proteome</keyword>